<protein>
    <submittedName>
        <fullName evidence="2">Uncharacterized protein</fullName>
    </submittedName>
</protein>
<dbReference type="EMBL" id="AP027732">
    <property type="protein sequence ID" value="BDZ50301.1"/>
    <property type="molecule type" value="Genomic_DNA"/>
</dbReference>
<reference evidence="3" key="1">
    <citation type="journal article" date="2019" name="Int. J. Syst. Evol. Microbiol.">
        <title>The Global Catalogue of Microorganisms (GCM) 10K type strain sequencing project: providing services to taxonomists for standard genome sequencing and annotation.</title>
        <authorList>
            <consortium name="The Broad Institute Genomics Platform"/>
            <consortium name="The Broad Institute Genome Sequencing Center for Infectious Disease"/>
            <person name="Wu L."/>
            <person name="Ma J."/>
        </authorList>
    </citation>
    <scope>NUCLEOTIDE SEQUENCE [LARGE SCALE GENOMIC DNA]</scope>
    <source>
        <strain evidence="3">NBRC 108728</strain>
    </source>
</reference>
<evidence type="ECO:0000313" key="3">
    <source>
        <dbReference type="Proteomes" id="UP001321486"/>
    </source>
</evidence>
<name>A0ABM8GPB2_9MICO</name>
<sequence>MHDVRRVRGADALRAVGVGLAELQGVDPAQRAQTRDDFGGSLADNGHDRCILDCHSPLYGCRPAANQRLARLFHRAECRISGPNLHEECSEYPVITSAAQKDLGPMSIVAFPTAPRNAAVLPSATPAPAQREARILADLITAEVAAETESRRLRRAAERHRERIVTGITVAACSVAGVTAVGFAQLLLVAR</sequence>
<gene>
    <name evidence="2" type="ORF">GCM10025867_25420</name>
</gene>
<keyword evidence="1" id="KW-1133">Transmembrane helix</keyword>
<dbReference type="Proteomes" id="UP001321486">
    <property type="component" value="Chromosome"/>
</dbReference>
<feature type="transmembrane region" description="Helical" evidence="1">
    <location>
        <begin position="164"/>
        <end position="188"/>
    </location>
</feature>
<accession>A0ABM8GPB2</accession>
<proteinExistence type="predicted"/>
<keyword evidence="1" id="KW-0472">Membrane</keyword>
<keyword evidence="3" id="KW-1185">Reference proteome</keyword>
<keyword evidence="1" id="KW-0812">Transmembrane</keyword>
<evidence type="ECO:0000313" key="2">
    <source>
        <dbReference type="EMBL" id="BDZ50301.1"/>
    </source>
</evidence>
<organism evidence="2 3">
    <name type="scientific">Frondihabitans sucicola</name>
    <dbReference type="NCBI Taxonomy" id="1268041"/>
    <lineage>
        <taxon>Bacteria</taxon>
        <taxon>Bacillati</taxon>
        <taxon>Actinomycetota</taxon>
        <taxon>Actinomycetes</taxon>
        <taxon>Micrococcales</taxon>
        <taxon>Microbacteriaceae</taxon>
        <taxon>Frondihabitans</taxon>
    </lineage>
</organism>
<evidence type="ECO:0000256" key="1">
    <source>
        <dbReference type="SAM" id="Phobius"/>
    </source>
</evidence>